<dbReference type="InterPro" id="IPR039785">
    <property type="entry name" value="MINY3/4"/>
</dbReference>
<gene>
    <name evidence="3" type="ORF">BBBOND_0312630</name>
</gene>
<reference evidence="4" key="1">
    <citation type="journal article" date="2014" name="Nucleic Acids Res.">
        <title>The evolutionary dynamics of variant antigen genes in Babesia reveal a history of genomic innovation underlying host-parasite interaction.</title>
        <authorList>
            <person name="Jackson A.P."/>
            <person name="Otto T.D."/>
            <person name="Darby A."/>
            <person name="Ramaprasad A."/>
            <person name="Xia D."/>
            <person name="Echaide I.E."/>
            <person name="Farber M."/>
            <person name="Gahlot S."/>
            <person name="Gamble J."/>
            <person name="Gupta D."/>
            <person name="Gupta Y."/>
            <person name="Jackson L."/>
            <person name="Malandrin L."/>
            <person name="Malas T.B."/>
            <person name="Moussa E."/>
            <person name="Nair M."/>
            <person name="Reid A.J."/>
            <person name="Sanders M."/>
            <person name="Sharma J."/>
            <person name="Tracey A."/>
            <person name="Quail M.A."/>
            <person name="Weir W."/>
            <person name="Wastling J.M."/>
            <person name="Hall N."/>
            <person name="Willadsen P."/>
            <person name="Lingelbach K."/>
            <person name="Shiels B."/>
            <person name="Tait A."/>
            <person name="Berriman M."/>
            <person name="Allred D.R."/>
            <person name="Pain A."/>
        </authorList>
    </citation>
    <scope>NUCLEOTIDE SEQUENCE [LARGE SCALE GENOMIC DNA]</scope>
    <source>
        <strain evidence="4">Bond</strain>
    </source>
</reference>
<dbReference type="GeneID" id="24565901"/>
<dbReference type="KEGG" id="bbig:BBBOND_0312630"/>
<dbReference type="PANTHER" id="PTHR12473">
    <property type="entry name" value="UBIQUITIN CARBOXYL-TERMINAL HYDROLASE MINDY-4-RELATED"/>
    <property type="match status" value="1"/>
</dbReference>
<accession>A0A061DEI9</accession>
<dbReference type="OrthoDB" id="10263628at2759"/>
<name>A0A061DEI9_BABBI</name>
<dbReference type="GO" id="GO:0071108">
    <property type="term" value="P:protein K48-linked deubiquitination"/>
    <property type="evidence" value="ECO:0007669"/>
    <property type="project" value="InterPro"/>
</dbReference>
<dbReference type="SMART" id="SM01174">
    <property type="entry name" value="DUF4205"/>
    <property type="match status" value="1"/>
</dbReference>
<evidence type="ECO:0000313" key="4">
    <source>
        <dbReference type="Proteomes" id="UP000033188"/>
    </source>
</evidence>
<dbReference type="GO" id="GO:0006508">
    <property type="term" value="P:proteolysis"/>
    <property type="evidence" value="ECO:0007669"/>
    <property type="project" value="UniProtKB-KW"/>
</dbReference>
<protein>
    <submittedName>
        <fullName evidence="3">Protein FAM188A</fullName>
    </submittedName>
</protein>
<dbReference type="Pfam" id="PF13898">
    <property type="entry name" value="MINDY-3_4_CD"/>
    <property type="match status" value="1"/>
</dbReference>
<dbReference type="AlphaFoldDB" id="A0A061DEI9"/>
<dbReference type="PANTHER" id="PTHR12473:SF8">
    <property type="entry name" value="UBIQUITIN CARBOXYL-TERMINAL HYDROLASE MINDY-4-RELATED"/>
    <property type="match status" value="1"/>
</dbReference>
<dbReference type="GO" id="GO:0004843">
    <property type="term" value="F:cysteine-type deubiquitinase activity"/>
    <property type="evidence" value="ECO:0007669"/>
    <property type="project" value="UniProtKB-EC"/>
</dbReference>
<dbReference type="VEuPathDB" id="PiroplasmaDB:BBBOND_0312630"/>
<dbReference type="Proteomes" id="UP000033188">
    <property type="component" value="Chromosome 3"/>
</dbReference>
<comment type="similarity">
    <text evidence="1">Belongs to the MINDY deubiquitinase family. FAM188 subfamily.</text>
</comment>
<evidence type="ECO:0000313" key="3">
    <source>
        <dbReference type="EMBL" id="CDR97360.1"/>
    </source>
</evidence>
<feature type="domain" description="Deubiquitinating enzyme MINDY-3/4 conserved" evidence="2">
    <location>
        <begin position="125"/>
        <end position="487"/>
    </location>
</feature>
<dbReference type="InterPro" id="IPR003903">
    <property type="entry name" value="UIM_dom"/>
</dbReference>
<evidence type="ECO:0000256" key="1">
    <source>
        <dbReference type="ARBA" id="ARBA00011074"/>
    </source>
</evidence>
<dbReference type="EMBL" id="LK391709">
    <property type="protein sequence ID" value="CDR97360.1"/>
    <property type="molecule type" value="Genomic_DNA"/>
</dbReference>
<organism evidence="3 4">
    <name type="scientific">Babesia bigemina</name>
    <dbReference type="NCBI Taxonomy" id="5866"/>
    <lineage>
        <taxon>Eukaryota</taxon>
        <taxon>Sar</taxon>
        <taxon>Alveolata</taxon>
        <taxon>Apicomplexa</taxon>
        <taxon>Aconoidasida</taxon>
        <taxon>Piroplasmida</taxon>
        <taxon>Babesiidae</taxon>
        <taxon>Babesia</taxon>
    </lineage>
</organism>
<sequence>MTLDGQDAGEPAATMDYDDELQLALKLSLEEYKWTTQANQKFGSHASGFFDSLKDDAHGRSGAQKRADDTVSMSFILDQMHHFHKIIKNEVDATHELNTHSASPAGSVEPRPSTTISRNRLADLVETLFGTEENRTASSENIRSWCKQGFCFQENPKLFWGLKQQYLGPCGVLASVQAYMLQCTLFHGGIYGSLELMQQSDAPENVLMELREVYYNFIKLEHPDFPEEWLHIPAILEALCAVLYNATPDSHYKVILFEPLKRQSMANAVHAIMYSSNYVYVEFDSISQVASHLLKNLHLLMCEMGVMSLTLSVLATRGVENVRNDMDDPSMPMVGIYGHSSQELVNLLLQGRAVSNVFDGEKVLQDGDKSLPYKLKGIPGVGCVGFLSEREASRHCAVGSYYKYPKFPVWVLASFSHYTALFALNMEYCKRTEEEMHSVNALTVWSCLDPDDNKFISKDLLPSLLDMLGVTALYKDACNHVIADSNLVLQTTFMDWYLSRTASRSGERRNENVTLFHYNGQDSMAPLSMVSVKHISQTELGELRKSATEDDEYAVDSTIAGFAKSPAVNLAKTIWTRWPKTLVDTLQMKSETRVAPDA</sequence>
<dbReference type="PROSITE" id="PS50330">
    <property type="entry name" value="UIM"/>
    <property type="match status" value="1"/>
</dbReference>
<dbReference type="RefSeq" id="XP_012769546.1">
    <property type="nucleotide sequence ID" value="XM_012914092.1"/>
</dbReference>
<dbReference type="InterPro" id="IPR025257">
    <property type="entry name" value="MINDY-3/4_CD"/>
</dbReference>
<dbReference type="GO" id="GO:1990380">
    <property type="term" value="F:K48-linked deubiquitinase activity"/>
    <property type="evidence" value="ECO:0007669"/>
    <property type="project" value="InterPro"/>
</dbReference>
<keyword evidence="4" id="KW-1185">Reference proteome</keyword>
<evidence type="ECO:0000259" key="2">
    <source>
        <dbReference type="SMART" id="SM01174"/>
    </source>
</evidence>
<dbReference type="OMA" id="WTRWPKT"/>
<proteinExistence type="inferred from homology"/>